<organism evidence="2 3">
    <name type="scientific">Tsuneonella dongtanensis</name>
    <dbReference type="NCBI Taxonomy" id="692370"/>
    <lineage>
        <taxon>Bacteria</taxon>
        <taxon>Pseudomonadati</taxon>
        <taxon>Pseudomonadota</taxon>
        <taxon>Alphaproteobacteria</taxon>
        <taxon>Sphingomonadales</taxon>
        <taxon>Erythrobacteraceae</taxon>
        <taxon>Tsuneonella</taxon>
    </lineage>
</organism>
<keyword evidence="3" id="KW-1185">Reference proteome</keyword>
<dbReference type="EMBL" id="CP016591">
    <property type="protein sequence ID" value="ANY21180.1"/>
    <property type="molecule type" value="Genomic_DNA"/>
</dbReference>
<dbReference type="KEGG" id="ado:A6F68_02688"/>
<sequence length="104" mass="11692">MRLATITFALAATALATPALANHILNLDTPYASRGACEAAVAQFSAEDREMLLDRFPTFFHRNGDVASFLTRAFTCEFESAEQAWFIHDHRGEILASEWFQRKP</sequence>
<feature type="signal peptide" evidence="1">
    <location>
        <begin position="1"/>
        <end position="21"/>
    </location>
</feature>
<name>A0A1B2AGA7_9SPHN</name>
<reference evidence="2 3" key="1">
    <citation type="submission" date="2016-07" db="EMBL/GenBank/DDBJ databases">
        <title>Complete genome sequence of Altererythrobacter dongtanensis KCTC 22672, a type strain with esterase isolated from tidal flat.</title>
        <authorList>
            <person name="Cheng H."/>
            <person name="Wu Y.-H."/>
            <person name="Zhou P."/>
            <person name="Huo Y.-Y."/>
            <person name="Wang C.-S."/>
            <person name="Xu X.-W."/>
        </authorList>
    </citation>
    <scope>NUCLEOTIDE SEQUENCE [LARGE SCALE GENOMIC DNA]</scope>
    <source>
        <strain evidence="2 3">KCTC 22672</strain>
    </source>
</reference>
<evidence type="ECO:0000313" key="3">
    <source>
        <dbReference type="Proteomes" id="UP000092932"/>
    </source>
</evidence>
<evidence type="ECO:0000256" key="1">
    <source>
        <dbReference type="SAM" id="SignalP"/>
    </source>
</evidence>
<dbReference type="RefSeq" id="WP_067681083.1">
    <property type="nucleotide sequence ID" value="NZ_CP016591.1"/>
</dbReference>
<dbReference type="AlphaFoldDB" id="A0A1B2AGA7"/>
<protein>
    <submittedName>
        <fullName evidence="2">Uncharacterized protein</fullName>
    </submittedName>
</protein>
<feature type="chain" id="PRO_5008534176" evidence="1">
    <location>
        <begin position="22"/>
        <end position="104"/>
    </location>
</feature>
<accession>A0A1B2AGA7</accession>
<gene>
    <name evidence="2" type="ORF">A6F68_02688</name>
</gene>
<proteinExistence type="predicted"/>
<dbReference type="Proteomes" id="UP000092932">
    <property type="component" value="Chromosome"/>
</dbReference>
<keyword evidence="1" id="KW-0732">Signal</keyword>
<evidence type="ECO:0000313" key="2">
    <source>
        <dbReference type="EMBL" id="ANY21180.1"/>
    </source>
</evidence>
<dbReference type="OrthoDB" id="7433409at2"/>